<evidence type="ECO:0000313" key="4">
    <source>
        <dbReference type="Proteomes" id="UP000007719"/>
    </source>
</evidence>
<dbReference type="NCBIfam" id="TIGR00732">
    <property type="entry name" value="dprA"/>
    <property type="match status" value="1"/>
</dbReference>
<dbReference type="Pfam" id="PF02481">
    <property type="entry name" value="DNA_processg_A"/>
    <property type="match status" value="1"/>
</dbReference>
<evidence type="ECO:0000256" key="1">
    <source>
        <dbReference type="ARBA" id="ARBA00006525"/>
    </source>
</evidence>
<dbReference type="PATRIC" id="fig|515635.4.peg.1576"/>
<dbReference type="PANTHER" id="PTHR43022:SF1">
    <property type="entry name" value="PROTEIN SMF"/>
    <property type="match status" value="1"/>
</dbReference>
<dbReference type="OrthoDB" id="9785707at2"/>
<dbReference type="InterPro" id="IPR003488">
    <property type="entry name" value="DprA"/>
</dbReference>
<evidence type="ECO:0000259" key="2">
    <source>
        <dbReference type="Pfam" id="PF02481"/>
    </source>
</evidence>
<dbReference type="RefSeq" id="WP_012583877.1">
    <property type="nucleotide sequence ID" value="NC_011661.1"/>
</dbReference>
<feature type="domain" description="Smf/DprA SLOG" evidence="2">
    <location>
        <begin position="80"/>
        <end position="287"/>
    </location>
</feature>
<gene>
    <name evidence="3" type="ordered locus">Dtur_1527</name>
</gene>
<dbReference type="PANTHER" id="PTHR43022">
    <property type="entry name" value="PROTEIN SMF"/>
    <property type="match status" value="1"/>
</dbReference>
<name>B8E2F7_DICTD</name>
<dbReference type="SUPFAM" id="SSF46785">
    <property type="entry name" value="Winged helix' DNA-binding domain"/>
    <property type="match status" value="1"/>
</dbReference>
<dbReference type="eggNOG" id="COG0758">
    <property type="taxonomic scope" value="Bacteria"/>
</dbReference>
<dbReference type="KEGG" id="dtu:Dtur_1527"/>
<dbReference type="AlphaFoldDB" id="B8E2F7"/>
<reference evidence="4" key="1">
    <citation type="journal article" date="2016" name="Front. Microbiol.">
        <title>The complete genome sequence of hyperthermophile Dictyoglomus turgidum DSM 6724 reveals a specialized carbohydrate fermentor.</title>
        <authorList>
            <person name="Brumm P.J."/>
            <person name="Gowda K."/>
            <person name="Robb F.T."/>
            <person name="Mead D.A."/>
        </authorList>
    </citation>
    <scope>NUCLEOTIDE SEQUENCE [LARGE SCALE GENOMIC DNA]</scope>
    <source>
        <strain evidence="4">DSM 6724 / Z-1310</strain>
    </source>
</reference>
<protein>
    <submittedName>
        <fullName evidence="3">DNA protecting protein DprA</fullName>
    </submittedName>
</protein>
<sequence length="364" mass="41373">MYQFRVEDKPFIYALSFFSPLFRRWREWIDIISPKELFFLSESELINLFSGSSLIQEFIVFKRRFNWEKEWEKLEKHCIKMVTLWEEDFPPLLKEIKNSPPLLLYKGSIEGEKFIGIVGTRRPSAYGVKMAESFARELVKYGFVVVSGLAYGIDTYAHKGAIEGGGKTFAVLGSSLDHIYPSGNLKLAEKIMESGAIISEYPLGTRPARYTFPQRNRIISGICQGILVVEAGEKSGALITAGFAANEGRDVFAIPGRLTDEKSIGTNKLIKDGAKMVIDIGDILEEYNIPYEVRKEKDFELTEEEKLVLNFLGLEPIFIEDLMKNLNIDLSRLMFIIISLQGKGFVEEYPGLRYAKKRSVIIDG</sequence>
<dbReference type="InterPro" id="IPR036390">
    <property type="entry name" value="WH_DNA-bd_sf"/>
</dbReference>
<dbReference type="HOGENOM" id="CLU_029601_0_3_0"/>
<dbReference type="GO" id="GO:0009294">
    <property type="term" value="P:DNA-mediated transformation"/>
    <property type="evidence" value="ECO:0007669"/>
    <property type="project" value="InterPro"/>
</dbReference>
<dbReference type="GO" id="GO:1990814">
    <property type="term" value="F:DNA/DNA annealing activity"/>
    <property type="evidence" value="ECO:0000318"/>
    <property type="project" value="GO_Central"/>
</dbReference>
<dbReference type="InterPro" id="IPR057666">
    <property type="entry name" value="DrpA_SLOG"/>
</dbReference>
<proteinExistence type="inferred from homology"/>
<dbReference type="InterPro" id="IPR036388">
    <property type="entry name" value="WH-like_DNA-bd_sf"/>
</dbReference>
<evidence type="ECO:0000313" key="3">
    <source>
        <dbReference type="EMBL" id="ACK42801.1"/>
    </source>
</evidence>
<organism evidence="3 4">
    <name type="scientific">Dictyoglomus turgidum (strain DSM 6724 / Z-1310)</name>
    <dbReference type="NCBI Taxonomy" id="515635"/>
    <lineage>
        <taxon>Bacteria</taxon>
        <taxon>Pseudomonadati</taxon>
        <taxon>Dictyoglomota</taxon>
        <taxon>Dictyoglomia</taxon>
        <taxon>Dictyoglomales</taxon>
        <taxon>Dictyoglomaceae</taxon>
        <taxon>Dictyoglomus</taxon>
    </lineage>
</organism>
<dbReference type="STRING" id="515635.Dtur_1527"/>
<dbReference type="FunCoup" id="B8E2F7">
    <property type="interactions" value="272"/>
</dbReference>
<dbReference type="InParanoid" id="B8E2F7"/>
<comment type="similarity">
    <text evidence="1">Belongs to the DprA/Smf family.</text>
</comment>
<dbReference type="SUPFAM" id="SSF102405">
    <property type="entry name" value="MCP/YpsA-like"/>
    <property type="match status" value="1"/>
</dbReference>
<dbReference type="Gene3D" id="1.10.10.10">
    <property type="entry name" value="Winged helix-like DNA-binding domain superfamily/Winged helix DNA-binding domain"/>
    <property type="match status" value="1"/>
</dbReference>
<dbReference type="Gene3D" id="3.40.50.450">
    <property type="match status" value="1"/>
</dbReference>
<accession>B8E2F7</accession>
<keyword evidence="4" id="KW-1185">Reference proteome</keyword>
<dbReference type="Proteomes" id="UP000007719">
    <property type="component" value="Chromosome"/>
</dbReference>
<dbReference type="EMBL" id="CP001251">
    <property type="protein sequence ID" value="ACK42801.1"/>
    <property type="molecule type" value="Genomic_DNA"/>
</dbReference>
<dbReference type="EnsemblBacteria" id="ACK42801">
    <property type="protein sequence ID" value="ACK42801"/>
    <property type="gene ID" value="Dtur_1527"/>
</dbReference>